<feature type="region of interest" description="Disordered" evidence="3">
    <location>
        <begin position="115"/>
        <end position="150"/>
    </location>
</feature>
<dbReference type="PROSITE" id="PS00194">
    <property type="entry name" value="THIOREDOXIN_1"/>
    <property type="match status" value="1"/>
</dbReference>
<evidence type="ECO:0000256" key="2">
    <source>
        <dbReference type="ARBA" id="ARBA00023157"/>
    </source>
</evidence>
<sequence length="150" mass="16190">MPTQPLTQHSFETAITNHAIVLVDFWASWCGWCTRFAPIFADSAAAHPEILHATVDTEAEPAITAAAQVSSLPTLLGFREGVLVYSNPGFQTAAQLEDVIQQIRWLDMDEIRRELGAQGPSGTPAQLAVPEPARAGLAPGRADYGWPGLR</sequence>
<dbReference type="Gene3D" id="3.40.30.10">
    <property type="entry name" value="Glutaredoxin"/>
    <property type="match status" value="1"/>
</dbReference>
<dbReference type="PANTHER" id="PTHR45663">
    <property type="entry name" value="GEO12009P1"/>
    <property type="match status" value="1"/>
</dbReference>
<dbReference type="OrthoDB" id="9790390at2"/>
<organism evidence="5 6">
    <name type="scientific">Nocardia nova SH22a</name>
    <dbReference type="NCBI Taxonomy" id="1415166"/>
    <lineage>
        <taxon>Bacteria</taxon>
        <taxon>Bacillati</taxon>
        <taxon>Actinomycetota</taxon>
        <taxon>Actinomycetes</taxon>
        <taxon>Mycobacteriales</taxon>
        <taxon>Nocardiaceae</taxon>
        <taxon>Nocardia</taxon>
    </lineage>
</organism>
<dbReference type="KEGG" id="nno:NONO_c58930"/>
<dbReference type="GO" id="GO:0015035">
    <property type="term" value="F:protein-disulfide reductase activity"/>
    <property type="evidence" value="ECO:0007669"/>
    <property type="project" value="TreeGrafter"/>
</dbReference>
<dbReference type="PRINTS" id="PR00421">
    <property type="entry name" value="THIOREDOXIN"/>
</dbReference>
<keyword evidence="6" id="KW-1185">Reference proteome</keyword>
<dbReference type="STRING" id="1415166.NONO_c58930"/>
<dbReference type="InterPro" id="IPR013766">
    <property type="entry name" value="Thioredoxin_domain"/>
</dbReference>
<evidence type="ECO:0000313" key="5">
    <source>
        <dbReference type="EMBL" id="AHH20670.1"/>
    </source>
</evidence>
<dbReference type="SUPFAM" id="SSF52833">
    <property type="entry name" value="Thioredoxin-like"/>
    <property type="match status" value="1"/>
</dbReference>
<dbReference type="eggNOG" id="COG0526">
    <property type="taxonomic scope" value="Bacteria"/>
</dbReference>
<proteinExistence type="predicted"/>
<feature type="domain" description="Thioredoxin" evidence="4">
    <location>
        <begin position="1"/>
        <end position="105"/>
    </location>
</feature>
<dbReference type="PROSITE" id="PS51352">
    <property type="entry name" value="THIOREDOXIN_2"/>
    <property type="match status" value="1"/>
</dbReference>
<dbReference type="PATRIC" id="fig|1415166.3.peg.6073"/>
<dbReference type="HOGENOM" id="CLU_090389_10_4_11"/>
<dbReference type="RefSeq" id="WP_025352028.1">
    <property type="nucleotide sequence ID" value="NZ_CP006850.1"/>
</dbReference>
<dbReference type="EMBL" id="CP006850">
    <property type="protein sequence ID" value="AHH20670.1"/>
    <property type="molecule type" value="Genomic_DNA"/>
</dbReference>
<protein>
    <submittedName>
        <fullName evidence="5">Putative thioredoxin</fullName>
    </submittedName>
</protein>
<accession>W5TMT5</accession>
<dbReference type="GO" id="GO:0005829">
    <property type="term" value="C:cytosol"/>
    <property type="evidence" value="ECO:0007669"/>
    <property type="project" value="TreeGrafter"/>
</dbReference>
<reference evidence="5 6" key="1">
    <citation type="journal article" date="2014" name="Appl. Environ. Microbiol.">
        <title>Insights into the Microbial Degradation of Rubber and Gutta-Percha by Analysis of the Complete Genome of Nocardia nova SH22a.</title>
        <authorList>
            <person name="Luo Q."/>
            <person name="Hiessl S."/>
            <person name="Poehlein A."/>
            <person name="Daniel R."/>
            <person name="Steinbuchel A."/>
        </authorList>
    </citation>
    <scope>NUCLEOTIDE SEQUENCE [LARGE SCALE GENOMIC DNA]</scope>
    <source>
        <strain evidence="5">SH22a</strain>
    </source>
</reference>
<dbReference type="Proteomes" id="UP000019150">
    <property type="component" value="Chromosome"/>
</dbReference>
<dbReference type="AlphaFoldDB" id="W5TMT5"/>
<evidence type="ECO:0000256" key="1">
    <source>
        <dbReference type="ARBA" id="ARBA00003318"/>
    </source>
</evidence>
<dbReference type="CDD" id="cd02947">
    <property type="entry name" value="TRX_family"/>
    <property type="match status" value="1"/>
</dbReference>
<keyword evidence="2" id="KW-1015">Disulfide bond</keyword>
<name>W5TMT5_9NOCA</name>
<evidence type="ECO:0000313" key="6">
    <source>
        <dbReference type="Proteomes" id="UP000019150"/>
    </source>
</evidence>
<evidence type="ECO:0000256" key="3">
    <source>
        <dbReference type="SAM" id="MobiDB-lite"/>
    </source>
</evidence>
<dbReference type="InterPro" id="IPR017937">
    <property type="entry name" value="Thioredoxin_CS"/>
</dbReference>
<gene>
    <name evidence="5" type="ORF">NONO_c58930</name>
</gene>
<dbReference type="PANTHER" id="PTHR45663:SF40">
    <property type="entry name" value="THIOREDOXIN 2"/>
    <property type="match status" value="1"/>
</dbReference>
<dbReference type="InterPro" id="IPR036249">
    <property type="entry name" value="Thioredoxin-like_sf"/>
</dbReference>
<comment type="function">
    <text evidence="1">Participates in various redox reactions through the reversible oxidation of its active center dithiol to a disulfide and catalyzes dithiol-disulfide exchange reactions.</text>
</comment>
<dbReference type="Pfam" id="PF00085">
    <property type="entry name" value="Thioredoxin"/>
    <property type="match status" value="1"/>
</dbReference>
<evidence type="ECO:0000259" key="4">
    <source>
        <dbReference type="PROSITE" id="PS51352"/>
    </source>
</evidence>